<proteinExistence type="predicted"/>
<comment type="caution">
    <text evidence="1">The sequence shown here is derived from an EMBL/GenBank/DDBJ whole genome shotgun (WGS) entry which is preliminary data.</text>
</comment>
<evidence type="ECO:0000313" key="1">
    <source>
        <dbReference type="EMBL" id="MBB6454385.1"/>
    </source>
</evidence>
<sequence length="250" mass="29866">MIVVEKNDYYLLFKQHDHGEVSGQIAKRVKEKWFKGKEVRKDVEFAIQHHDYAWIDLDNQVKWNEEKNRPYSFIDYPLQDKLFAYSKGINTVQQHSYYAALLCSMHYASFFREPMTDSKIKSFISQEMKRQEMLREKIQPNEAFDFHFRLLQFCDDLSLYICLNDPGIKKDDEFPWFKEGFSQSFSFAKEGMCAEWQDEESIGIEPFPFEDYVEISLPFYKLGKDGVHDIILNDLPHDQRNVKIYPMEKS</sequence>
<dbReference type="InterPro" id="IPR024992">
    <property type="entry name" value="DUF3891"/>
</dbReference>
<reference evidence="1 2" key="1">
    <citation type="submission" date="2020-08" db="EMBL/GenBank/DDBJ databases">
        <title>Genomic Encyclopedia of Type Strains, Phase IV (KMG-IV): sequencing the most valuable type-strain genomes for metagenomic binning, comparative biology and taxonomic classification.</title>
        <authorList>
            <person name="Goeker M."/>
        </authorList>
    </citation>
    <scope>NUCLEOTIDE SEQUENCE [LARGE SCALE GENOMIC DNA]</scope>
    <source>
        <strain evidence="1 2">DSM 19612</strain>
    </source>
</reference>
<dbReference type="Pfam" id="PF13030">
    <property type="entry name" value="DUF3891"/>
    <property type="match status" value="1"/>
</dbReference>
<name>A0A841Q7M8_9BACI</name>
<dbReference type="EMBL" id="JACHGH010000009">
    <property type="protein sequence ID" value="MBB6454385.1"/>
    <property type="molecule type" value="Genomic_DNA"/>
</dbReference>
<gene>
    <name evidence="1" type="ORF">HNQ94_002867</name>
</gene>
<dbReference type="Proteomes" id="UP000581688">
    <property type="component" value="Unassembled WGS sequence"/>
</dbReference>
<evidence type="ECO:0000313" key="2">
    <source>
        <dbReference type="Proteomes" id="UP000581688"/>
    </source>
</evidence>
<dbReference type="RefSeq" id="WP_174497991.1">
    <property type="nucleotide sequence ID" value="NZ_CADDWK010000026.1"/>
</dbReference>
<dbReference type="AlphaFoldDB" id="A0A841Q7M8"/>
<evidence type="ECO:0008006" key="3">
    <source>
        <dbReference type="Google" id="ProtNLM"/>
    </source>
</evidence>
<keyword evidence="2" id="KW-1185">Reference proteome</keyword>
<protein>
    <recommendedName>
        <fullName evidence="3">DUF3891 family protein</fullName>
    </recommendedName>
</protein>
<accession>A0A841Q7M8</accession>
<organism evidence="1 2">
    <name type="scientific">Salirhabdus euzebyi</name>
    <dbReference type="NCBI Taxonomy" id="394506"/>
    <lineage>
        <taxon>Bacteria</taxon>
        <taxon>Bacillati</taxon>
        <taxon>Bacillota</taxon>
        <taxon>Bacilli</taxon>
        <taxon>Bacillales</taxon>
        <taxon>Bacillaceae</taxon>
        <taxon>Salirhabdus</taxon>
    </lineage>
</organism>